<dbReference type="EMBL" id="BARW01025913">
    <property type="protein sequence ID" value="GAJ13804.1"/>
    <property type="molecule type" value="Genomic_DNA"/>
</dbReference>
<reference evidence="1" key="1">
    <citation type="journal article" date="2014" name="Front. Microbiol.">
        <title>High frequency of phylogenetically diverse reductive dehalogenase-homologous genes in deep subseafloor sedimentary metagenomes.</title>
        <authorList>
            <person name="Kawai M."/>
            <person name="Futagami T."/>
            <person name="Toyoda A."/>
            <person name="Takaki Y."/>
            <person name="Nishi S."/>
            <person name="Hori S."/>
            <person name="Arai W."/>
            <person name="Tsubouchi T."/>
            <person name="Morono Y."/>
            <person name="Uchiyama I."/>
            <person name="Ito T."/>
            <person name="Fujiyama A."/>
            <person name="Inagaki F."/>
            <person name="Takami H."/>
        </authorList>
    </citation>
    <scope>NUCLEOTIDE SEQUENCE</scope>
    <source>
        <strain evidence="1">Expedition CK06-06</strain>
    </source>
</reference>
<dbReference type="AlphaFoldDB" id="X1U8J2"/>
<protein>
    <submittedName>
        <fullName evidence="1">Uncharacterized protein</fullName>
    </submittedName>
</protein>
<organism evidence="1">
    <name type="scientific">marine sediment metagenome</name>
    <dbReference type="NCBI Taxonomy" id="412755"/>
    <lineage>
        <taxon>unclassified sequences</taxon>
        <taxon>metagenomes</taxon>
        <taxon>ecological metagenomes</taxon>
    </lineage>
</organism>
<gene>
    <name evidence="1" type="ORF">S12H4_42368</name>
</gene>
<accession>X1U8J2</accession>
<comment type="caution">
    <text evidence="1">The sequence shown here is derived from an EMBL/GenBank/DDBJ whole genome shotgun (WGS) entry which is preliminary data.</text>
</comment>
<feature type="non-terminal residue" evidence="1">
    <location>
        <position position="102"/>
    </location>
</feature>
<name>X1U8J2_9ZZZZ</name>
<sequence>MSVIAGLQDFRQAGPPADIGVFQFLGEALVFRHTFAGATYVCALRAGERGWVLISLLPETNVNSLTVIQAALNSLTAARTWQEKVIVRGHYTVNGAIDIPSY</sequence>
<proteinExistence type="predicted"/>
<evidence type="ECO:0000313" key="1">
    <source>
        <dbReference type="EMBL" id="GAJ13804.1"/>
    </source>
</evidence>